<dbReference type="AlphaFoldDB" id="A0A5B7IH60"/>
<proteinExistence type="predicted"/>
<protein>
    <submittedName>
        <fullName evidence="1">Uncharacterized protein</fullName>
    </submittedName>
</protein>
<evidence type="ECO:0000313" key="2">
    <source>
        <dbReference type="Proteomes" id="UP000324222"/>
    </source>
</evidence>
<reference evidence="1 2" key="1">
    <citation type="submission" date="2019-05" db="EMBL/GenBank/DDBJ databases">
        <title>Another draft genome of Portunus trituberculatus and its Hox gene families provides insights of decapod evolution.</title>
        <authorList>
            <person name="Jeong J.-H."/>
            <person name="Song I."/>
            <person name="Kim S."/>
            <person name="Choi T."/>
            <person name="Kim D."/>
            <person name="Ryu S."/>
            <person name="Kim W."/>
        </authorList>
    </citation>
    <scope>NUCLEOTIDE SEQUENCE [LARGE SCALE GENOMIC DNA]</scope>
    <source>
        <tissue evidence="1">Muscle</tissue>
    </source>
</reference>
<sequence>MSEARNLFHHRTTVRPATSRRCWRVQAGHLFLLAVPDYSLRSPLYLVEESQEPGDSPEGGQLPCYCSGKLLDVCPEGQPTVISDPQDLHLLLWRQRRPLKKKTNLAAFSGHHKQLCLLSSKFHLPSVPSLLNAAKDGVEA</sequence>
<comment type="caution">
    <text evidence="1">The sequence shown here is derived from an EMBL/GenBank/DDBJ whole genome shotgun (WGS) entry which is preliminary data.</text>
</comment>
<dbReference type="EMBL" id="VSRR010066451">
    <property type="protein sequence ID" value="MPC84791.1"/>
    <property type="molecule type" value="Genomic_DNA"/>
</dbReference>
<name>A0A5B7IH60_PORTR</name>
<organism evidence="1 2">
    <name type="scientific">Portunus trituberculatus</name>
    <name type="common">Swimming crab</name>
    <name type="synonym">Neptunus trituberculatus</name>
    <dbReference type="NCBI Taxonomy" id="210409"/>
    <lineage>
        <taxon>Eukaryota</taxon>
        <taxon>Metazoa</taxon>
        <taxon>Ecdysozoa</taxon>
        <taxon>Arthropoda</taxon>
        <taxon>Crustacea</taxon>
        <taxon>Multicrustacea</taxon>
        <taxon>Malacostraca</taxon>
        <taxon>Eumalacostraca</taxon>
        <taxon>Eucarida</taxon>
        <taxon>Decapoda</taxon>
        <taxon>Pleocyemata</taxon>
        <taxon>Brachyura</taxon>
        <taxon>Eubrachyura</taxon>
        <taxon>Portunoidea</taxon>
        <taxon>Portunidae</taxon>
        <taxon>Portuninae</taxon>
        <taxon>Portunus</taxon>
    </lineage>
</organism>
<accession>A0A5B7IH60</accession>
<evidence type="ECO:0000313" key="1">
    <source>
        <dbReference type="EMBL" id="MPC84791.1"/>
    </source>
</evidence>
<keyword evidence="2" id="KW-1185">Reference proteome</keyword>
<gene>
    <name evidence="1" type="ORF">E2C01_079541</name>
</gene>
<dbReference type="Proteomes" id="UP000324222">
    <property type="component" value="Unassembled WGS sequence"/>
</dbReference>